<feature type="transmembrane region" description="Helical" evidence="9">
    <location>
        <begin position="218"/>
        <end position="235"/>
    </location>
</feature>
<keyword evidence="4 9" id="KW-0808">Transferase</keyword>
<evidence type="ECO:0000256" key="5">
    <source>
        <dbReference type="ARBA" id="ARBA00022692"/>
    </source>
</evidence>
<evidence type="ECO:0000313" key="11">
    <source>
        <dbReference type="EMBL" id="GHF16295.1"/>
    </source>
</evidence>
<evidence type="ECO:0000313" key="12">
    <source>
        <dbReference type="Proteomes" id="UP000630923"/>
    </source>
</evidence>
<dbReference type="InterPro" id="IPR036526">
    <property type="entry name" value="C-N_Hydrolase_sf"/>
</dbReference>
<evidence type="ECO:0000256" key="3">
    <source>
        <dbReference type="ARBA" id="ARBA00022475"/>
    </source>
</evidence>
<gene>
    <name evidence="9 11" type="primary">lnt</name>
    <name evidence="11" type="ORF">GCM10017044_08220</name>
</gene>
<feature type="transmembrane region" description="Helical" evidence="9">
    <location>
        <begin position="109"/>
        <end position="131"/>
    </location>
</feature>
<dbReference type="Proteomes" id="UP000630923">
    <property type="component" value="Unassembled WGS sequence"/>
</dbReference>
<dbReference type="PANTHER" id="PTHR38686:SF1">
    <property type="entry name" value="APOLIPOPROTEIN N-ACYLTRANSFERASE"/>
    <property type="match status" value="1"/>
</dbReference>
<dbReference type="Pfam" id="PF00795">
    <property type="entry name" value="CN_hydrolase"/>
    <property type="match status" value="1"/>
</dbReference>
<evidence type="ECO:0000256" key="1">
    <source>
        <dbReference type="ARBA" id="ARBA00004651"/>
    </source>
</evidence>
<dbReference type="HAMAP" id="MF_01148">
    <property type="entry name" value="Lnt"/>
    <property type="match status" value="1"/>
</dbReference>
<comment type="subcellular location">
    <subcellularLocation>
        <location evidence="1 9">Cell membrane</location>
        <topology evidence="1 9">Multi-pass membrane protein</topology>
    </subcellularLocation>
</comment>
<dbReference type="Gene3D" id="3.60.110.10">
    <property type="entry name" value="Carbon-nitrogen hydrolase"/>
    <property type="match status" value="1"/>
</dbReference>
<evidence type="ECO:0000256" key="9">
    <source>
        <dbReference type="HAMAP-Rule" id="MF_01148"/>
    </source>
</evidence>
<reference evidence="11" key="1">
    <citation type="journal article" date="2014" name="Int. J. Syst. Evol. Microbiol.">
        <title>Complete genome sequence of Corynebacterium casei LMG S-19264T (=DSM 44701T), isolated from a smear-ripened cheese.</title>
        <authorList>
            <consortium name="US DOE Joint Genome Institute (JGI-PGF)"/>
            <person name="Walter F."/>
            <person name="Albersmeier A."/>
            <person name="Kalinowski J."/>
            <person name="Ruckert C."/>
        </authorList>
    </citation>
    <scope>NUCLEOTIDE SEQUENCE</scope>
    <source>
        <strain evidence="11">KCTC 42590</strain>
    </source>
</reference>
<evidence type="ECO:0000259" key="10">
    <source>
        <dbReference type="PROSITE" id="PS50263"/>
    </source>
</evidence>
<dbReference type="InterPro" id="IPR003010">
    <property type="entry name" value="C-N_Hydrolase"/>
</dbReference>
<comment type="pathway">
    <text evidence="9">Protein modification; lipoprotein biosynthesis (N-acyl transfer).</text>
</comment>
<comment type="function">
    <text evidence="9">Catalyzes the phospholipid dependent N-acylation of the N-terminal cysteine of apolipoprotein, the last step in lipoprotein maturation.</text>
</comment>
<evidence type="ECO:0000256" key="8">
    <source>
        <dbReference type="ARBA" id="ARBA00023315"/>
    </source>
</evidence>
<keyword evidence="8 9" id="KW-0012">Acyltransferase</keyword>
<feature type="transmembrane region" description="Helical" evidence="9">
    <location>
        <begin position="25"/>
        <end position="44"/>
    </location>
</feature>
<evidence type="ECO:0000256" key="7">
    <source>
        <dbReference type="ARBA" id="ARBA00023136"/>
    </source>
</evidence>
<feature type="transmembrane region" description="Helical" evidence="9">
    <location>
        <begin position="515"/>
        <end position="532"/>
    </location>
</feature>
<sequence length="538" mass="59681">MTDQVGRHPDTQSPTGIMEAMVDFFARKTVGLYFLSFLMGVFLSRTFSPYNFFPAVFLVFPVWILLIDRLKSTAQAYVVGWWGGFGLFATGLTWVGYSFTQQDAVPVMLAPLAILCLAGVLSIYTGLLFALCWRLWPRSGWRILLFAVLWTLFEMARGTLFTGFPWHVVGSLWADWSLMAQAAYIGSVYGLSFVTVLAAGCLIYAFRSDMALKDRLTLSLFAAALLSVQFTYGYVRLGAASVDFHNNVLIKVVQANVKQREKWISYLIEDHFDKHLQLSRGNSEEGIAEGAKLLIWPETSVQRENFDREGSVVRWRVSQVLEAGSYALVGAPRYEVQNGNLTYYNSLFAVNSNANLYARYDKTHLVPFGEYLPFASLLEKLGIAQMVGGAPFAGGPGPQTIKLPGVPSFSPLICYEAIFPGAVTDPSNRPEWLLNISNDGWFGLTEGPYQHLALSRFRAIEEGLPLLRSTSTGISAMVDPYGRTLSKLGLNTTGTMNVNLPKALEAPLVPTASKILILAGFLIFLLIILFIIEKRKTN</sequence>
<comment type="catalytic activity">
    <reaction evidence="9">
        <text>N-terminal S-1,2-diacyl-sn-glyceryl-L-cysteinyl-[lipoprotein] + a glycerophospholipid = N-acyl-S-1,2-diacyl-sn-glyceryl-L-cysteinyl-[lipoprotein] + a 2-acyl-sn-glycero-3-phospholipid + H(+)</text>
        <dbReference type="Rhea" id="RHEA:48228"/>
        <dbReference type="Rhea" id="RHEA-COMP:14681"/>
        <dbReference type="Rhea" id="RHEA-COMP:14684"/>
        <dbReference type="ChEBI" id="CHEBI:15378"/>
        <dbReference type="ChEBI" id="CHEBI:136912"/>
        <dbReference type="ChEBI" id="CHEBI:140656"/>
        <dbReference type="ChEBI" id="CHEBI:140657"/>
        <dbReference type="ChEBI" id="CHEBI:140660"/>
        <dbReference type="EC" id="2.3.1.269"/>
    </reaction>
</comment>
<feature type="transmembrane region" description="Helical" evidence="9">
    <location>
        <begin position="79"/>
        <end position="97"/>
    </location>
</feature>
<evidence type="ECO:0000256" key="4">
    <source>
        <dbReference type="ARBA" id="ARBA00022679"/>
    </source>
</evidence>
<proteinExistence type="inferred from homology"/>
<dbReference type="GO" id="GO:0005886">
    <property type="term" value="C:plasma membrane"/>
    <property type="evidence" value="ECO:0007669"/>
    <property type="project" value="UniProtKB-SubCell"/>
</dbReference>
<keyword evidence="7 9" id="KW-0472">Membrane</keyword>
<organism evidence="11 12">
    <name type="scientific">Kordiimonas sediminis</name>
    <dbReference type="NCBI Taxonomy" id="1735581"/>
    <lineage>
        <taxon>Bacteria</taxon>
        <taxon>Pseudomonadati</taxon>
        <taxon>Pseudomonadota</taxon>
        <taxon>Alphaproteobacteria</taxon>
        <taxon>Kordiimonadales</taxon>
        <taxon>Kordiimonadaceae</taxon>
        <taxon>Kordiimonas</taxon>
    </lineage>
</organism>
<dbReference type="InterPro" id="IPR045378">
    <property type="entry name" value="LNT_N"/>
</dbReference>
<dbReference type="GO" id="GO:0016410">
    <property type="term" value="F:N-acyltransferase activity"/>
    <property type="evidence" value="ECO:0007669"/>
    <property type="project" value="UniProtKB-UniRule"/>
</dbReference>
<dbReference type="PANTHER" id="PTHR38686">
    <property type="entry name" value="APOLIPOPROTEIN N-ACYLTRANSFERASE"/>
    <property type="match status" value="1"/>
</dbReference>
<evidence type="ECO:0000256" key="2">
    <source>
        <dbReference type="ARBA" id="ARBA00010065"/>
    </source>
</evidence>
<dbReference type="RefSeq" id="WP_191250274.1">
    <property type="nucleotide sequence ID" value="NZ_BNCI01000001.1"/>
</dbReference>
<dbReference type="Pfam" id="PF20154">
    <property type="entry name" value="LNT_N"/>
    <property type="match status" value="1"/>
</dbReference>
<feature type="transmembrane region" description="Helical" evidence="9">
    <location>
        <begin position="50"/>
        <end position="67"/>
    </location>
</feature>
<keyword evidence="12" id="KW-1185">Reference proteome</keyword>
<dbReference type="PROSITE" id="PS50263">
    <property type="entry name" value="CN_HYDROLASE"/>
    <property type="match status" value="1"/>
</dbReference>
<keyword evidence="6 9" id="KW-1133">Transmembrane helix</keyword>
<dbReference type="EC" id="2.3.1.269" evidence="9"/>
<keyword evidence="5 9" id="KW-0812">Transmembrane</keyword>
<dbReference type="InterPro" id="IPR004563">
    <property type="entry name" value="Apolipo_AcylTrfase"/>
</dbReference>
<accession>A0A919AMN9</accession>
<dbReference type="SUPFAM" id="SSF56317">
    <property type="entry name" value="Carbon-nitrogen hydrolase"/>
    <property type="match status" value="1"/>
</dbReference>
<feature type="domain" description="CN hydrolase" evidence="10">
    <location>
        <begin position="253"/>
        <end position="502"/>
    </location>
</feature>
<dbReference type="EMBL" id="BNCI01000001">
    <property type="protein sequence ID" value="GHF16295.1"/>
    <property type="molecule type" value="Genomic_DNA"/>
</dbReference>
<dbReference type="CDD" id="cd07571">
    <property type="entry name" value="ALP_N-acyl_transferase"/>
    <property type="match status" value="1"/>
</dbReference>
<dbReference type="GO" id="GO:0042158">
    <property type="term" value="P:lipoprotein biosynthetic process"/>
    <property type="evidence" value="ECO:0007669"/>
    <property type="project" value="UniProtKB-UniRule"/>
</dbReference>
<name>A0A919AMN9_9PROT</name>
<dbReference type="AlphaFoldDB" id="A0A919AMN9"/>
<comment type="similarity">
    <text evidence="2 9">Belongs to the CN hydrolase family. Apolipoprotein N-acyltransferase subfamily.</text>
</comment>
<protein>
    <recommendedName>
        <fullName evidence="9">Apolipoprotein N-acyltransferase</fullName>
        <shortName evidence="9">ALP N-acyltransferase</shortName>
        <ecNumber evidence="9">2.3.1.269</ecNumber>
    </recommendedName>
</protein>
<evidence type="ECO:0000256" key="6">
    <source>
        <dbReference type="ARBA" id="ARBA00022989"/>
    </source>
</evidence>
<reference evidence="11" key="2">
    <citation type="submission" date="2020-09" db="EMBL/GenBank/DDBJ databases">
        <authorList>
            <person name="Sun Q."/>
            <person name="Kim S."/>
        </authorList>
    </citation>
    <scope>NUCLEOTIDE SEQUENCE</scope>
    <source>
        <strain evidence="11">KCTC 42590</strain>
    </source>
</reference>
<dbReference type="NCBIfam" id="TIGR00546">
    <property type="entry name" value="lnt"/>
    <property type="match status" value="1"/>
</dbReference>
<feature type="transmembrane region" description="Helical" evidence="9">
    <location>
        <begin position="184"/>
        <end position="206"/>
    </location>
</feature>
<comment type="caution">
    <text evidence="11">The sequence shown here is derived from an EMBL/GenBank/DDBJ whole genome shotgun (WGS) entry which is preliminary data.</text>
</comment>
<keyword evidence="3 9" id="KW-1003">Cell membrane</keyword>
<feature type="transmembrane region" description="Helical" evidence="9">
    <location>
        <begin position="143"/>
        <end position="164"/>
    </location>
</feature>